<feature type="compositionally biased region" description="Acidic residues" evidence="1">
    <location>
        <begin position="220"/>
        <end position="237"/>
    </location>
</feature>
<reference evidence="2 3" key="1">
    <citation type="submission" date="2019-06" db="EMBL/GenBank/DDBJ databases">
        <authorList>
            <person name="Austin C.R."/>
            <person name="Baumgardner C.A."/>
            <person name="Baysinger H.J."/>
            <person name="David A.M."/>
            <person name="Folse N.B."/>
            <person name="Gammon C.A."/>
            <person name="Garcia V.M."/>
            <person name="Gobble C.S."/>
            <person name="Herold B.N."/>
            <person name="Huamancondor M.S."/>
            <person name="Matheson G.R."/>
            <person name="Mondragon I."/>
            <person name="Nemes S.A."/>
            <person name="Neri L.M."/>
            <person name="Renaud V.D."/>
            <person name="Rigsbee E.A."/>
            <person name="Rockette B.M."/>
            <person name="Santiago M.R."/>
            <person name="Savage M.D."/>
            <person name="Simpson J.M."/>
            <person name="Slentz J.N."/>
            <person name="Spencer B.G."/>
            <person name="White D.J."/>
            <person name="Yarboro C.B."/>
            <person name="Anderson E.L."/>
            <person name="Wallen J.R."/>
            <person name="Gainey M.D."/>
            <person name="Garlena R.A."/>
            <person name="Russell D.A."/>
            <person name="Pope W.H."/>
            <person name="Jacobs-Sera D."/>
            <person name="Hatfull G.F."/>
        </authorList>
    </citation>
    <scope>NUCLEOTIDE SEQUENCE [LARGE SCALE GENOMIC DNA]</scope>
</reference>
<feature type="region of interest" description="Disordered" evidence="1">
    <location>
        <begin position="1"/>
        <end position="268"/>
    </location>
</feature>
<sequence>MGKKKKDKAPKLSKKELRKIAEKAEKKAAKKAAAKAEKKAQAKADAAREKMAKATKKGKTKGADRPTESATSSESGVAEATEQTQEERHPHLQHLDRVGELTAILNDEAAKPKAKKVAQAELDQLREQGEALQSEKDQRRAELSGTAEEIDAAIAARLEKKGARRKERIAAGESSILPEEPGSPERLAVVQQDTAERQGAKGPKDIDPKKHAKRVKDLAEAEAEAAIESDGGSDDDAQSDRVREAVEEEVFAKPSEAPKTDFDVNGNNQYKIKHPTEDKTVSYTRVTTYIACLEDTTALTAWKMRILLEGVAAVEDLADRDGGVTAKVRDLVHQRDVAITKARKQDRKGKLQLGELATYVEGAWRDFKRALDALADEVFEVGGGRAAATHGTDIHALCDLHDAEGMNAVQDKLDAGEITPADFADVEAYARAIKDLGLKIVASEQTVVNDDLKVAGRLDRIVLGKLAEIRDPKTGDVIRPADARARRYVLDIKTGRIDYGAGKIAQQIRLYAESQSYDVNTDERSSHGANRTTGLVLHLPPGSAKATVHIVDLAVGGVGNKLAGEVRAFRNTGKKAINHAIDLLALDQPEAEETTEEEAA</sequence>
<evidence type="ECO:0000313" key="2">
    <source>
        <dbReference type="EMBL" id="QDP45546.1"/>
    </source>
</evidence>
<feature type="compositionally biased region" description="Basic and acidic residues" evidence="1">
    <location>
        <begin position="34"/>
        <end position="52"/>
    </location>
</feature>
<gene>
    <name evidence="2" type="primary">62</name>
    <name evidence="2" type="ORF">SEA_FUZZBUSTER_62</name>
</gene>
<evidence type="ECO:0000256" key="1">
    <source>
        <dbReference type="SAM" id="MobiDB-lite"/>
    </source>
</evidence>
<feature type="compositionally biased region" description="Basic and acidic residues" evidence="1">
    <location>
        <begin position="9"/>
        <end position="27"/>
    </location>
</feature>
<protein>
    <submittedName>
        <fullName evidence="2">Uncharacterized protein</fullName>
    </submittedName>
</protein>
<keyword evidence="3" id="KW-1185">Reference proteome</keyword>
<accession>A0A516KV36</accession>
<evidence type="ECO:0000313" key="3">
    <source>
        <dbReference type="Proteomes" id="UP000315280"/>
    </source>
</evidence>
<dbReference type="EMBL" id="MN062720">
    <property type="protein sequence ID" value="QDP45546.1"/>
    <property type="molecule type" value="Genomic_DNA"/>
</dbReference>
<name>A0A516KV36_9CAUD</name>
<feature type="compositionally biased region" description="Basic and acidic residues" evidence="1">
    <location>
        <begin position="85"/>
        <end position="99"/>
    </location>
</feature>
<feature type="compositionally biased region" description="Basic and acidic residues" evidence="1">
    <location>
        <begin position="123"/>
        <end position="142"/>
    </location>
</feature>
<dbReference type="Proteomes" id="UP000315280">
    <property type="component" value="Segment"/>
</dbReference>
<organism evidence="2 3">
    <name type="scientific">Microbacterium phage FuzzBuster</name>
    <dbReference type="NCBI Taxonomy" id="2590935"/>
    <lineage>
        <taxon>Viruses</taxon>
        <taxon>Duplodnaviria</taxon>
        <taxon>Heunggongvirae</taxon>
        <taxon>Uroviricota</taxon>
        <taxon>Caudoviricetes</taxon>
        <taxon>Hodgkinviridae</taxon>
        <taxon>Fuzzbustervirus</taxon>
        <taxon>Fuzzbustervirus fuzzbuster</taxon>
    </lineage>
</organism>
<feature type="compositionally biased region" description="Basic and acidic residues" evidence="1">
    <location>
        <begin position="194"/>
        <end position="219"/>
    </location>
</feature>
<proteinExistence type="predicted"/>